<sequence length="286" mass="31706">MTKRTIFILAAIWITTLAAVAMASAETLRFIPLPMQDRETVLKQFRPMTAYLEQRLGATIVYDYCDNYADVLERFRQSKVDLAYLGPLPYVRLRTVFDGAEPLVHFKEASGEARYTCSLVTFVDTGFDPGSSRDRQIALTQPLSTCGYLSTGGLMRNHGGSLADNLYRYLGKHDAVALAVVRGEFDAGGLKSAIARKYTHMGLKIVAETPPLPGFALVGNRHTLDPTMMDRIRQELIVLDPKGKDESRLSAWGDNIRHGAVTASDADYTIVRELLGKTQIPQEGNF</sequence>
<dbReference type="Pfam" id="PF12974">
    <property type="entry name" value="Phosphonate-bd"/>
    <property type="match status" value="1"/>
</dbReference>
<dbReference type="PANTHER" id="PTHR35841:SF1">
    <property type="entry name" value="PHOSPHONATES-BINDING PERIPLASMIC PROTEIN"/>
    <property type="match status" value="1"/>
</dbReference>
<proteinExistence type="predicted"/>
<protein>
    <submittedName>
        <fullName evidence="1">ABC transporter substrate-binding protein</fullName>
    </submittedName>
</protein>
<dbReference type="EMBL" id="AP021876">
    <property type="protein sequence ID" value="BBO84584.1"/>
    <property type="molecule type" value="Genomic_DNA"/>
</dbReference>
<dbReference type="Gene3D" id="3.40.190.10">
    <property type="entry name" value="Periplasmic binding protein-like II"/>
    <property type="match status" value="2"/>
</dbReference>
<gene>
    <name evidence="1" type="ORF">DSCO28_51500</name>
</gene>
<dbReference type="RefSeq" id="WP_197910321.1">
    <property type="nucleotide sequence ID" value="NZ_AP021876.1"/>
</dbReference>
<evidence type="ECO:0000313" key="2">
    <source>
        <dbReference type="Proteomes" id="UP000425960"/>
    </source>
</evidence>
<organism evidence="1 2">
    <name type="scientific">Desulfosarcina ovata subsp. sediminis</name>
    <dbReference type="NCBI Taxonomy" id="885957"/>
    <lineage>
        <taxon>Bacteria</taxon>
        <taxon>Pseudomonadati</taxon>
        <taxon>Thermodesulfobacteriota</taxon>
        <taxon>Desulfobacteria</taxon>
        <taxon>Desulfobacterales</taxon>
        <taxon>Desulfosarcinaceae</taxon>
        <taxon>Desulfosarcina</taxon>
    </lineage>
</organism>
<dbReference type="Proteomes" id="UP000425960">
    <property type="component" value="Chromosome"/>
</dbReference>
<evidence type="ECO:0000313" key="1">
    <source>
        <dbReference type="EMBL" id="BBO84584.1"/>
    </source>
</evidence>
<dbReference type="PANTHER" id="PTHR35841">
    <property type="entry name" value="PHOSPHONATES-BINDING PERIPLASMIC PROTEIN"/>
    <property type="match status" value="1"/>
</dbReference>
<accession>A0A5K7ZWN0</accession>
<dbReference type="AlphaFoldDB" id="A0A5K7ZWN0"/>
<dbReference type="KEGG" id="dov:DSCO28_51500"/>
<name>A0A5K7ZWN0_9BACT</name>
<reference evidence="1 2" key="1">
    <citation type="submission" date="2019-11" db="EMBL/GenBank/DDBJ databases">
        <title>Comparative genomics of hydrocarbon-degrading Desulfosarcina strains.</title>
        <authorList>
            <person name="Watanabe M."/>
            <person name="Kojima H."/>
            <person name="Fukui M."/>
        </authorList>
    </citation>
    <scope>NUCLEOTIDE SEQUENCE [LARGE SCALE GENOMIC DNA]</scope>
    <source>
        <strain evidence="1 2">28bB2T</strain>
    </source>
</reference>
<dbReference type="SUPFAM" id="SSF53850">
    <property type="entry name" value="Periplasmic binding protein-like II"/>
    <property type="match status" value="1"/>
</dbReference>